<keyword evidence="1" id="KW-1133">Transmembrane helix</keyword>
<accession>A0ABQ5UTN4</accession>
<reference evidence="2" key="1">
    <citation type="journal article" date="2014" name="Int. J. Syst. Evol. Microbiol.">
        <title>Complete genome of a new Firmicutes species belonging to the dominant human colonic microbiota ('Ruminococcus bicirculans') reveals two chromosomes and a selective capacity to utilize plant glucans.</title>
        <authorList>
            <consortium name="NISC Comparative Sequencing Program"/>
            <person name="Wegmann U."/>
            <person name="Louis P."/>
            <person name="Goesmann A."/>
            <person name="Henrissat B."/>
            <person name="Duncan S.H."/>
            <person name="Flint H.J."/>
        </authorList>
    </citation>
    <scope>NUCLEOTIDE SEQUENCE</scope>
    <source>
        <strain evidence="2">NBRC 107169</strain>
    </source>
</reference>
<comment type="caution">
    <text evidence="2">The sequence shown here is derived from an EMBL/GenBank/DDBJ whole genome shotgun (WGS) entry which is preliminary data.</text>
</comment>
<evidence type="ECO:0000256" key="1">
    <source>
        <dbReference type="SAM" id="Phobius"/>
    </source>
</evidence>
<reference evidence="2" key="2">
    <citation type="submission" date="2023-01" db="EMBL/GenBank/DDBJ databases">
        <title>Draft genome sequence of Maritalea porphyrae strain NBRC 107169.</title>
        <authorList>
            <person name="Sun Q."/>
            <person name="Mori K."/>
        </authorList>
    </citation>
    <scope>NUCLEOTIDE SEQUENCE</scope>
    <source>
        <strain evidence="2">NBRC 107169</strain>
    </source>
</reference>
<organism evidence="2 3">
    <name type="scientific">Maritalea porphyrae</name>
    <dbReference type="NCBI Taxonomy" id="880732"/>
    <lineage>
        <taxon>Bacteria</taxon>
        <taxon>Pseudomonadati</taxon>
        <taxon>Pseudomonadota</taxon>
        <taxon>Alphaproteobacteria</taxon>
        <taxon>Hyphomicrobiales</taxon>
        <taxon>Devosiaceae</taxon>
        <taxon>Maritalea</taxon>
    </lineage>
</organism>
<keyword evidence="1" id="KW-0812">Transmembrane</keyword>
<keyword evidence="1" id="KW-0472">Membrane</keyword>
<protein>
    <recommendedName>
        <fullName evidence="4">DUF1254 domain-containing protein</fullName>
    </recommendedName>
</protein>
<evidence type="ECO:0000313" key="2">
    <source>
        <dbReference type="EMBL" id="GLQ17933.1"/>
    </source>
</evidence>
<evidence type="ECO:0000313" key="3">
    <source>
        <dbReference type="Proteomes" id="UP001161405"/>
    </source>
</evidence>
<dbReference type="Proteomes" id="UP001161405">
    <property type="component" value="Unassembled WGS sequence"/>
</dbReference>
<proteinExistence type="predicted"/>
<name>A0ABQ5UTN4_9HYPH</name>
<dbReference type="EMBL" id="BSNI01000002">
    <property type="protein sequence ID" value="GLQ17933.1"/>
    <property type="molecule type" value="Genomic_DNA"/>
</dbReference>
<evidence type="ECO:0008006" key="4">
    <source>
        <dbReference type="Google" id="ProtNLM"/>
    </source>
</evidence>
<sequence>MIRFFTYMLAGLVLGGIIHICVILIMPVVSTQNAWVSISTFAPNNELRILGPDDAALETSLELDPAFVHAVCQVSLDDGPVEIVGALPATFWSAALVAQDGSVPYSTTSRTNNSRDMNIGIFNVDQARKLISDELEIDESQQIVRVPTNQLTAIIRVLPTHPSLSAAVEAQLENVRCAPLWG</sequence>
<dbReference type="RefSeq" id="WP_284364425.1">
    <property type="nucleotide sequence ID" value="NZ_BSNI01000002.1"/>
</dbReference>
<feature type="transmembrane region" description="Helical" evidence="1">
    <location>
        <begin position="7"/>
        <end position="29"/>
    </location>
</feature>
<gene>
    <name evidence="2" type="ORF">GCM10007879_21820</name>
</gene>
<keyword evidence="3" id="KW-1185">Reference proteome</keyword>